<dbReference type="RefSeq" id="WP_376829887.1">
    <property type="nucleotide sequence ID" value="NZ_JBHLWR010000006.1"/>
</dbReference>
<dbReference type="Gene3D" id="3.90.550.10">
    <property type="entry name" value="Spore Coat Polysaccharide Biosynthesis Protein SpsA, Chain A"/>
    <property type="match status" value="1"/>
</dbReference>
<comment type="similarity">
    <text evidence="1">Belongs to the glycosyltransferase 2 family.</text>
</comment>
<keyword evidence="3" id="KW-0808">Transferase</keyword>
<dbReference type="PANTHER" id="PTHR43179:SF12">
    <property type="entry name" value="GALACTOFURANOSYLTRANSFERASE GLFT2"/>
    <property type="match status" value="1"/>
</dbReference>
<proteinExistence type="inferred from homology"/>
<organism evidence="4 5">
    <name type="scientific">Camelimonas abortus</name>
    <dbReference type="NCBI Taxonomy" id="1017184"/>
    <lineage>
        <taxon>Bacteria</taxon>
        <taxon>Pseudomonadati</taxon>
        <taxon>Pseudomonadota</taxon>
        <taxon>Alphaproteobacteria</taxon>
        <taxon>Hyphomicrobiales</taxon>
        <taxon>Chelatococcaceae</taxon>
        <taxon>Camelimonas</taxon>
    </lineage>
</organism>
<name>A0ABV7LG87_9HYPH</name>
<comment type="caution">
    <text evidence="4">The sequence shown here is derived from an EMBL/GenBank/DDBJ whole genome shotgun (WGS) entry which is preliminary data.</text>
</comment>
<accession>A0ABV7LG87</accession>
<evidence type="ECO:0000256" key="2">
    <source>
        <dbReference type="ARBA" id="ARBA00022676"/>
    </source>
</evidence>
<reference evidence="5" key="1">
    <citation type="journal article" date="2019" name="Int. J. Syst. Evol. Microbiol.">
        <title>The Global Catalogue of Microorganisms (GCM) 10K type strain sequencing project: providing services to taxonomists for standard genome sequencing and annotation.</title>
        <authorList>
            <consortium name="The Broad Institute Genomics Platform"/>
            <consortium name="The Broad Institute Genome Sequencing Center for Infectious Disease"/>
            <person name="Wu L."/>
            <person name="Ma J."/>
        </authorList>
    </citation>
    <scope>NUCLEOTIDE SEQUENCE [LARGE SCALE GENOMIC DNA]</scope>
    <source>
        <strain evidence="5">CCM 7941</strain>
    </source>
</reference>
<dbReference type="SUPFAM" id="SSF53448">
    <property type="entry name" value="Nucleotide-diphospho-sugar transferases"/>
    <property type="match status" value="1"/>
</dbReference>
<sequence length="312" mass="33484">MDRADDTEAGGAGGRARLAAGVVLFGPQRERLLPLIDAVAPDVARVWLFVNGRLDADLRRDLAALGDHVALIDAPVNFGVATALNLLALAAALDGHEAICLFDQDSRPPPGMVQGLAATRRRLAQAGARPAVVGPRMVAPAGESYKAPRVFARRGAAPLAGATPVDFLATSGSLLDLAAFRAVGKFRDDYFIDAVDVEWCFRAWARGRSVWLDPAWTMPHTVGEGELRFGPVSTPRQKPFRMGAYVRNTVYGFRLGHLPRGFRLRQALYLPAQCLLYWRDQGYGGAAARALLQAAADGCRGRLGPPPGAPER</sequence>
<keyword evidence="5" id="KW-1185">Reference proteome</keyword>
<evidence type="ECO:0000256" key="3">
    <source>
        <dbReference type="ARBA" id="ARBA00022679"/>
    </source>
</evidence>
<dbReference type="Proteomes" id="UP001595536">
    <property type="component" value="Unassembled WGS sequence"/>
</dbReference>
<evidence type="ECO:0000313" key="5">
    <source>
        <dbReference type="Proteomes" id="UP001595536"/>
    </source>
</evidence>
<keyword evidence="2" id="KW-0328">Glycosyltransferase</keyword>
<dbReference type="EMBL" id="JBHRUV010000049">
    <property type="protein sequence ID" value="MFC3266690.1"/>
    <property type="molecule type" value="Genomic_DNA"/>
</dbReference>
<dbReference type="PANTHER" id="PTHR43179">
    <property type="entry name" value="RHAMNOSYLTRANSFERASE WBBL"/>
    <property type="match status" value="1"/>
</dbReference>
<dbReference type="InterPro" id="IPR029044">
    <property type="entry name" value="Nucleotide-diphossugar_trans"/>
</dbReference>
<evidence type="ECO:0000313" key="4">
    <source>
        <dbReference type="EMBL" id="MFC3266690.1"/>
    </source>
</evidence>
<evidence type="ECO:0000256" key="1">
    <source>
        <dbReference type="ARBA" id="ARBA00006739"/>
    </source>
</evidence>
<protein>
    <submittedName>
        <fullName evidence="4">Rhamnosyltransferase</fullName>
    </submittedName>
</protein>
<gene>
    <name evidence="4" type="ORF">ACFOEX_10035</name>
</gene>